<sequence>MTKNNTVMATIRETILEYPSIGDMEGFLEKVVFVKRGINPEEQCTTDNIKQVGLCVADTYAMLINSPDFTENKLSISHPRSYYIQTARQLYIENGEPEKAAKLGKKIIIRGRARNAW</sequence>
<dbReference type="AlphaFoldDB" id="B5CVD5"/>
<dbReference type="Proteomes" id="UP000003452">
    <property type="component" value="Unassembled WGS sequence"/>
</dbReference>
<dbReference type="HOGENOM" id="CLU_2143442_0_0_10"/>
<dbReference type="EMBL" id="ABQC02000011">
    <property type="protein sequence ID" value="EDY96839.1"/>
    <property type="molecule type" value="Genomic_DNA"/>
</dbReference>
<accession>B5CVD5</accession>
<comment type="caution">
    <text evidence="1">The sequence shown here is derived from an EMBL/GenBank/DDBJ whole genome shotgun (WGS) entry which is preliminary data.</text>
</comment>
<evidence type="ECO:0000313" key="1">
    <source>
        <dbReference type="EMBL" id="EDY96839.1"/>
    </source>
</evidence>
<organism evidence="1 2">
    <name type="scientific">Phocaeicola plebeius (strain DSM 17135 / JCM 12973 / CCUG 54634 / M2)</name>
    <name type="common">Bacteroides plebeius</name>
    <dbReference type="NCBI Taxonomy" id="484018"/>
    <lineage>
        <taxon>Bacteria</taxon>
        <taxon>Pseudomonadati</taxon>
        <taxon>Bacteroidota</taxon>
        <taxon>Bacteroidia</taxon>
        <taxon>Bacteroidales</taxon>
        <taxon>Bacteroidaceae</taxon>
        <taxon>Phocaeicola</taxon>
    </lineage>
</organism>
<reference evidence="1 2" key="1">
    <citation type="submission" date="2008-08" db="EMBL/GenBank/DDBJ databases">
        <title>Draft genome sequence of Bacteroides plebeius (DSM 17135).</title>
        <authorList>
            <person name="Sudarsanam P."/>
            <person name="Ley R."/>
            <person name="Guruge J."/>
            <person name="Turnbaugh P.J."/>
            <person name="Mahowald M."/>
            <person name="Liep D."/>
            <person name="Gordon J."/>
        </authorList>
    </citation>
    <scope>NUCLEOTIDE SEQUENCE [LARGE SCALE GENOMIC DNA]</scope>
    <source>
        <strain evidence="2">DSM 17135 / JCM 12973 / M2</strain>
    </source>
</reference>
<reference evidence="1 2" key="2">
    <citation type="submission" date="2008-08" db="EMBL/GenBank/DDBJ databases">
        <authorList>
            <person name="Fulton L."/>
            <person name="Clifton S."/>
            <person name="Fulton B."/>
            <person name="Xu J."/>
            <person name="Minx P."/>
            <person name="Pepin K.H."/>
            <person name="Johnson M."/>
            <person name="Thiruvilangam P."/>
            <person name="Bhonagiri V."/>
            <person name="Nash W.E."/>
            <person name="Mardis E.R."/>
            <person name="Wilson R.K."/>
        </authorList>
    </citation>
    <scope>NUCLEOTIDE SEQUENCE [LARGE SCALE GENOMIC DNA]</scope>
    <source>
        <strain evidence="2">DSM 17135 / JCM 12973 / M2</strain>
    </source>
</reference>
<protein>
    <submittedName>
        <fullName evidence="1">Uncharacterized protein</fullName>
    </submittedName>
</protein>
<evidence type="ECO:0000313" key="2">
    <source>
        <dbReference type="Proteomes" id="UP000003452"/>
    </source>
</evidence>
<proteinExistence type="predicted"/>
<gene>
    <name evidence="1" type="ORF">BACPLE_00664</name>
</gene>
<name>B5CVD5_PHOPM</name>
<dbReference type="eggNOG" id="ENOG50343BW">
    <property type="taxonomic scope" value="Bacteria"/>
</dbReference>